<dbReference type="Proteomes" id="UP000198415">
    <property type="component" value="Unassembled WGS sequence"/>
</dbReference>
<dbReference type="SMART" id="SM00347">
    <property type="entry name" value="HTH_MARR"/>
    <property type="match status" value="1"/>
</dbReference>
<organism evidence="5 6">
    <name type="scientific">Actinoplanes regularis</name>
    <dbReference type="NCBI Taxonomy" id="52697"/>
    <lineage>
        <taxon>Bacteria</taxon>
        <taxon>Bacillati</taxon>
        <taxon>Actinomycetota</taxon>
        <taxon>Actinomycetes</taxon>
        <taxon>Micromonosporales</taxon>
        <taxon>Micromonosporaceae</taxon>
        <taxon>Actinoplanes</taxon>
    </lineage>
</organism>
<keyword evidence="3" id="KW-0804">Transcription</keyword>
<keyword evidence="1" id="KW-0805">Transcription regulation</keyword>
<proteinExistence type="predicted"/>
<dbReference type="PROSITE" id="PS50995">
    <property type="entry name" value="HTH_MARR_2"/>
    <property type="match status" value="1"/>
</dbReference>
<dbReference type="PANTHER" id="PTHR42756">
    <property type="entry name" value="TRANSCRIPTIONAL REGULATOR, MARR"/>
    <property type="match status" value="1"/>
</dbReference>
<reference evidence="5 6" key="1">
    <citation type="submission" date="2017-06" db="EMBL/GenBank/DDBJ databases">
        <authorList>
            <person name="Kim H.J."/>
            <person name="Triplett B.A."/>
        </authorList>
    </citation>
    <scope>NUCLEOTIDE SEQUENCE [LARGE SCALE GENOMIC DNA]</scope>
    <source>
        <strain evidence="5 6">DSM 43151</strain>
    </source>
</reference>
<dbReference type="PRINTS" id="PR00598">
    <property type="entry name" value="HTHMARR"/>
</dbReference>
<dbReference type="Gene3D" id="1.10.10.10">
    <property type="entry name" value="Winged helix-like DNA-binding domain superfamily/Winged helix DNA-binding domain"/>
    <property type="match status" value="1"/>
</dbReference>
<feature type="domain" description="HTH marR-type" evidence="4">
    <location>
        <begin position="8"/>
        <end position="140"/>
    </location>
</feature>
<dbReference type="RefSeq" id="WP_179277458.1">
    <property type="nucleotide sequence ID" value="NZ_BOMU01000104.1"/>
</dbReference>
<dbReference type="AlphaFoldDB" id="A0A239HSQ0"/>
<dbReference type="Pfam" id="PF12802">
    <property type="entry name" value="MarR_2"/>
    <property type="match status" value="1"/>
</dbReference>
<evidence type="ECO:0000256" key="3">
    <source>
        <dbReference type="ARBA" id="ARBA00023163"/>
    </source>
</evidence>
<name>A0A239HSQ0_9ACTN</name>
<evidence type="ECO:0000256" key="2">
    <source>
        <dbReference type="ARBA" id="ARBA00023125"/>
    </source>
</evidence>
<dbReference type="InterPro" id="IPR000835">
    <property type="entry name" value="HTH_MarR-typ"/>
</dbReference>
<sequence length="150" mass="16493">MRDPDTVGTDIGRLLALAHKRATNTFAHALRDLDLDGRLFGVLSTLARIGPATQARLIVELHSDKSVMLRAVDDLERLGLVTREPVPHDRRARVVVLTEAGHRRLVAATGIARQVSAELFGWMSDAEQNVLRDLLERFVGKDLAGRPSGD</sequence>
<accession>A0A239HSQ0</accession>
<dbReference type="InterPro" id="IPR036390">
    <property type="entry name" value="WH_DNA-bd_sf"/>
</dbReference>
<dbReference type="SUPFAM" id="SSF46785">
    <property type="entry name" value="Winged helix' DNA-binding domain"/>
    <property type="match status" value="1"/>
</dbReference>
<keyword evidence="2 5" id="KW-0238">DNA-binding</keyword>
<evidence type="ECO:0000259" key="4">
    <source>
        <dbReference type="PROSITE" id="PS50995"/>
    </source>
</evidence>
<evidence type="ECO:0000313" key="6">
    <source>
        <dbReference type="Proteomes" id="UP000198415"/>
    </source>
</evidence>
<gene>
    <name evidence="5" type="ORF">SAMN06264365_1266</name>
</gene>
<dbReference type="InterPro" id="IPR036388">
    <property type="entry name" value="WH-like_DNA-bd_sf"/>
</dbReference>
<dbReference type="EMBL" id="FZNR01000026">
    <property type="protein sequence ID" value="SNS84320.1"/>
    <property type="molecule type" value="Genomic_DNA"/>
</dbReference>
<dbReference type="GO" id="GO:0003677">
    <property type="term" value="F:DNA binding"/>
    <property type="evidence" value="ECO:0007669"/>
    <property type="project" value="UniProtKB-KW"/>
</dbReference>
<evidence type="ECO:0000256" key="1">
    <source>
        <dbReference type="ARBA" id="ARBA00023015"/>
    </source>
</evidence>
<dbReference type="GO" id="GO:0003700">
    <property type="term" value="F:DNA-binding transcription factor activity"/>
    <property type="evidence" value="ECO:0007669"/>
    <property type="project" value="InterPro"/>
</dbReference>
<keyword evidence="6" id="KW-1185">Reference proteome</keyword>
<dbReference type="PANTHER" id="PTHR42756:SF1">
    <property type="entry name" value="TRANSCRIPTIONAL REPRESSOR OF EMRAB OPERON"/>
    <property type="match status" value="1"/>
</dbReference>
<protein>
    <submittedName>
        <fullName evidence="5">DNA-binding transcriptional regulator, MarR family</fullName>
    </submittedName>
</protein>
<evidence type="ECO:0000313" key="5">
    <source>
        <dbReference type="EMBL" id="SNS84320.1"/>
    </source>
</evidence>